<dbReference type="GO" id="GO:0016787">
    <property type="term" value="F:hydrolase activity"/>
    <property type="evidence" value="ECO:0007669"/>
    <property type="project" value="UniProtKB-KW"/>
</dbReference>
<evidence type="ECO:0000256" key="2">
    <source>
        <dbReference type="ARBA" id="ARBA00022517"/>
    </source>
</evidence>
<accession>A0A2R6XKE3</accession>
<reference evidence="7" key="1">
    <citation type="journal article" date="2017" name="Cell">
        <title>Insights into land plant evolution garnered from the Marchantia polymorpha genome.</title>
        <authorList>
            <person name="Bowman J.L."/>
            <person name="Kohchi T."/>
            <person name="Yamato K.T."/>
            <person name="Jenkins J."/>
            <person name="Shu S."/>
            <person name="Ishizaki K."/>
            <person name="Yamaoka S."/>
            <person name="Nishihama R."/>
            <person name="Nakamura Y."/>
            <person name="Berger F."/>
            <person name="Adam C."/>
            <person name="Aki S.S."/>
            <person name="Althoff F."/>
            <person name="Araki T."/>
            <person name="Arteaga-Vazquez M.A."/>
            <person name="Balasubrmanian S."/>
            <person name="Barry K."/>
            <person name="Bauer D."/>
            <person name="Boehm C.R."/>
            <person name="Briginshaw L."/>
            <person name="Caballero-Perez J."/>
            <person name="Catarino B."/>
            <person name="Chen F."/>
            <person name="Chiyoda S."/>
            <person name="Chovatia M."/>
            <person name="Davies K.M."/>
            <person name="Delmans M."/>
            <person name="Demura T."/>
            <person name="Dierschke T."/>
            <person name="Dolan L."/>
            <person name="Dorantes-Acosta A.E."/>
            <person name="Eklund D.M."/>
            <person name="Florent S.N."/>
            <person name="Flores-Sandoval E."/>
            <person name="Fujiyama A."/>
            <person name="Fukuzawa H."/>
            <person name="Galik B."/>
            <person name="Grimanelli D."/>
            <person name="Grimwood J."/>
            <person name="Grossniklaus U."/>
            <person name="Hamada T."/>
            <person name="Haseloff J."/>
            <person name="Hetherington A.J."/>
            <person name="Higo A."/>
            <person name="Hirakawa Y."/>
            <person name="Hundley H.N."/>
            <person name="Ikeda Y."/>
            <person name="Inoue K."/>
            <person name="Inoue S.I."/>
            <person name="Ishida S."/>
            <person name="Jia Q."/>
            <person name="Kakita M."/>
            <person name="Kanazawa T."/>
            <person name="Kawai Y."/>
            <person name="Kawashima T."/>
            <person name="Kennedy M."/>
            <person name="Kinose K."/>
            <person name="Kinoshita T."/>
            <person name="Kohara Y."/>
            <person name="Koide E."/>
            <person name="Komatsu K."/>
            <person name="Kopischke S."/>
            <person name="Kubo M."/>
            <person name="Kyozuka J."/>
            <person name="Lagercrantz U."/>
            <person name="Lin S.S."/>
            <person name="Lindquist E."/>
            <person name="Lipzen A.M."/>
            <person name="Lu C.W."/>
            <person name="De Luna E."/>
            <person name="Martienssen R.A."/>
            <person name="Minamino N."/>
            <person name="Mizutani M."/>
            <person name="Mizutani M."/>
            <person name="Mochizuki N."/>
            <person name="Monte I."/>
            <person name="Mosher R."/>
            <person name="Nagasaki H."/>
            <person name="Nakagami H."/>
            <person name="Naramoto S."/>
            <person name="Nishitani K."/>
            <person name="Ohtani M."/>
            <person name="Okamoto T."/>
            <person name="Okumura M."/>
            <person name="Phillips J."/>
            <person name="Pollak B."/>
            <person name="Reinders A."/>
            <person name="Rovekamp M."/>
            <person name="Sano R."/>
            <person name="Sawa S."/>
            <person name="Schmid M.W."/>
            <person name="Shirakawa M."/>
            <person name="Solano R."/>
            <person name="Spunde A."/>
            <person name="Suetsugu N."/>
            <person name="Sugano S."/>
            <person name="Sugiyama A."/>
            <person name="Sun R."/>
            <person name="Suzuki Y."/>
            <person name="Takenaka M."/>
            <person name="Takezawa D."/>
            <person name="Tomogane H."/>
            <person name="Tsuzuki M."/>
            <person name="Ueda T."/>
            <person name="Umeda M."/>
            <person name="Ward J.M."/>
            <person name="Watanabe Y."/>
            <person name="Yazaki K."/>
            <person name="Yokoyama R."/>
            <person name="Yoshitake Y."/>
            <person name="Yotsui I."/>
            <person name="Zachgo S."/>
            <person name="Schmutz J."/>
        </authorList>
    </citation>
    <scope>NUCLEOTIDE SEQUENCE [LARGE SCALE GENOMIC DNA]</scope>
    <source>
        <strain evidence="7">Tak-1</strain>
    </source>
</reference>
<dbReference type="PANTHER" id="PTHR33317:SF4">
    <property type="entry name" value="POLYNUCLEOTIDYL TRANSFERASE, RIBONUCLEASE H-LIKE SUPERFAMILY PROTEIN"/>
    <property type="match status" value="1"/>
</dbReference>
<gene>
    <name evidence="6" type="ORF">MARPO_0010s0011</name>
</gene>
<keyword evidence="7" id="KW-1185">Reference proteome</keyword>
<keyword evidence="1" id="KW-0963">Cytoplasm</keyword>
<dbReference type="GO" id="GO:0000967">
    <property type="term" value="P:rRNA 5'-end processing"/>
    <property type="evidence" value="ECO:0000318"/>
    <property type="project" value="GO_Central"/>
</dbReference>
<evidence type="ECO:0000256" key="3">
    <source>
        <dbReference type="ARBA" id="ARBA00022722"/>
    </source>
</evidence>
<dbReference type="NCBIfam" id="TIGR00250">
    <property type="entry name" value="RNAse_H_YqgF"/>
    <property type="match status" value="1"/>
</dbReference>
<dbReference type="OrthoDB" id="430851at2759"/>
<dbReference type="InterPro" id="IPR037027">
    <property type="entry name" value="YqgF/RNaseH-like_dom_sf"/>
</dbReference>
<keyword evidence="2" id="KW-0690">Ribosome biogenesis</keyword>
<sequence length="331" mass="37212">MVQFMRKGQLFPEQVASHGFKLSNIYLVEKSNLRLLPHCKIGATFHIRRKFHPQVTTQFCVNSTISEAYSLLLNTGTDGASKTERSRNKFFFSRTAEGHESLDTEDVGVSANEVPCLSENQRWIIVKQKIAGLLSNAEKLSQGSPKVRHSLAVDFGDVKTGLSISLKGYAPRPLTVLRFRGDKLIEQLMEVATREKVDEFIVGLPRTSDGRETEQSNKTRSFAGRLAGQAALRGWRVYLLDEYGTSRDGLDYMLEMGLKKRFRKEKIDAYAALILLSSYFGSKGAGAQLVVPKGLAAQEQLCLGSNFLVEDNVKSYTDYDFDDDDNYEYYD</sequence>
<keyword evidence="4" id="KW-0378">Hydrolase</keyword>
<evidence type="ECO:0000313" key="6">
    <source>
        <dbReference type="EMBL" id="PTQ46595.1"/>
    </source>
</evidence>
<feature type="domain" description="YqgF/RNase H-like" evidence="5">
    <location>
        <begin position="148"/>
        <end position="249"/>
    </location>
</feature>
<evidence type="ECO:0000256" key="1">
    <source>
        <dbReference type="ARBA" id="ARBA00022490"/>
    </source>
</evidence>
<name>A0A2R6XKE3_MARPO</name>
<dbReference type="CDD" id="cd16964">
    <property type="entry name" value="YqgF"/>
    <property type="match status" value="1"/>
</dbReference>
<dbReference type="PANTHER" id="PTHR33317">
    <property type="entry name" value="POLYNUCLEOTIDYL TRANSFERASE, RIBONUCLEASE H-LIKE SUPERFAMILY PROTEIN"/>
    <property type="match status" value="1"/>
</dbReference>
<dbReference type="InterPro" id="IPR012337">
    <property type="entry name" value="RNaseH-like_sf"/>
</dbReference>
<protein>
    <recommendedName>
        <fullName evidence="5">YqgF/RNase H-like domain-containing protein</fullName>
    </recommendedName>
</protein>
<proteinExistence type="inferred from homology"/>
<evidence type="ECO:0000256" key="4">
    <source>
        <dbReference type="ARBA" id="ARBA00022801"/>
    </source>
</evidence>
<dbReference type="InterPro" id="IPR006641">
    <property type="entry name" value="YqgF/RNaseH-like_dom"/>
</dbReference>
<evidence type="ECO:0000313" key="7">
    <source>
        <dbReference type="Proteomes" id="UP000244005"/>
    </source>
</evidence>
<dbReference type="Proteomes" id="UP000244005">
    <property type="component" value="Unassembled WGS sequence"/>
</dbReference>
<dbReference type="SMART" id="SM00732">
    <property type="entry name" value="YqgFc"/>
    <property type="match status" value="1"/>
</dbReference>
<dbReference type="Pfam" id="PF03652">
    <property type="entry name" value="RuvX"/>
    <property type="match status" value="1"/>
</dbReference>
<keyword evidence="3" id="KW-0540">Nuclease</keyword>
<dbReference type="InterPro" id="IPR005227">
    <property type="entry name" value="YqgF"/>
</dbReference>
<dbReference type="SUPFAM" id="SSF53098">
    <property type="entry name" value="Ribonuclease H-like"/>
    <property type="match status" value="1"/>
</dbReference>
<dbReference type="HAMAP" id="MF_00651">
    <property type="entry name" value="Nuclease_YqgF"/>
    <property type="match status" value="1"/>
</dbReference>
<organism evidence="6 7">
    <name type="scientific">Marchantia polymorpha</name>
    <name type="common">Common liverwort</name>
    <name type="synonym">Marchantia aquatica</name>
    <dbReference type="NCBI Taxonomy" id="3197"/>
    <lineage>
        <taxon>Eukaryota</taxon>
        <taxon>Viridiplantae</taxon>
        <taxon>Streptophyta</taxon>
        <taxon>Embryophyta</taxon>
        <taxon>Marchantiophyta</taxon>
        <taxon>Marchantiopsida</taxon>
        <taxon>Marchantiidae</taxon>
        <taxon>Marchantiales</taxon>
        <taxon>Marchantiaceae</taxon>
        <taxon>Marchantia</taxon>
    </lineage>
</organism>
<dbReference type="GO" id="GO:0004518">
    <property type="term" value="F:nuclease activity"/>
    <property type="evidence" value="ECO:0007669"/>
    <property type="project" value="UniProtKB-KW"/>
</dbReference>
<dbReference type="AlphaFoldDB" id="A0A2R6XKE3"/>
<dbReference type="Gene3D" id="3.30.420.140">
    <property type="entry name" value="YqgF/RNase H-like domain"/>
    <property type="match status" value="1"/>
</dbReference>
<dbReference type="EMBL" id="KZ772682">
    <property type="protein sequence ID" value="PTQ46595.1"/>
    <property type="molecule type" value="Genomic_DNA"/>
</dbReference>
<evidence type="ECO:0000259" key="5">
    <source>
        <dbReference type="SMART" id="SM00732"/>
    </source>
</evidence>